<evidence type="ECO:0000313" key="1">
    <source>
        <dbReference type="EMBL" id="DBA11586.1"/>
    </source>
</evidence>
<sequence>MINHVCENNPFDRHSFFCILYTLERCGLVQNLALPCVSSGDGMLKYGDIHPHVSRRPNARETDTRPVLIALLKPKSAILARTRPDASGTDRRVLFGLGSLCTEII</sequence>
<proteinExistence type="predicted"/>
<reference evidence="1" key="1">
    <citation type="journal article" date="2023" name="Front. Mar. Sci.">
        <title>Tracing the invertebrate herpesviruses in the global sequence datasets.</title>
        <authorList>
            <person name="Rosani U."/>
            <person name="Gaia M."/>
            <person name="Delmont T.O."/>
            <person name="Krupovic M."/>
        </authorList>
    </citation>
    <scope>NUCLEOTIDE SEQUENCE</scope>
    <source>
        <strain evidence="1">MalacoHV2/Med/2018 153</strain>
    </source>
</reference>
<dbReference type="EMBL" id="BK063061">
    <property type="protein sequence ID" value="DBA11586.1"/>
    <property type="molecule type" value="Genomic_DNA"/>
</dbReference>
<name>A0AA48SFE2_9VIRU</name>
<accession>A0AA48SFE2</accession>
<reference evidence="1" key="2">
    <citation type="submission" date="2023-01" db="EMBL/GenBank/DDBJ databases">
        <authorList>
            <person name="Rosani U."/>
            <person name="Delmont T.O."/>
            <person name="Gaia M."/>
            <person name="Krupovic M."/>
        </authorList>
    </citation>
    <scope>NUCLEOTIDE SEQUENCE</scope>
    <source>
        <strain evidence="1">MalacoHV2/Med/2018 153</strain>
    </source>
</reference>
<organism evidence="1">
    <name type="scientific">Malaco herpesvirus 2</name>
    <dbReference type="NCBI Taxonomy" id="3031798"/>
    <lineage>
        <taxon>Viruses</taxon>
        <taxon>Duplodnaviria</taxon>
        <taxon>Heunggongvirae</taxon>
        <taxon>Peploviricota</taxon>
        <taxon>Herviviricetes</taxon>
        <taxon>Herpesvirales</taxon>
        <taxon>Malacoherpesviridae</taxon>
    </lineage>
</organism>
<protein>
    <submittedName>
        <fullName evidence="1">ORF46</fullName>
    </submittedName>
</protein>